<evidence type="ECO:0000259" key="3">
    <source>
        <dbReference type="PROSITE" id="PS50977"/>
    </source>
</evidence>
<dbReference type="InterPro" id="IPR001647">
    <property type="entry name" value="HTH_TetR"/>
</dbReference>
<keyword evidence="5" id="KW-1185">Reference proteome</keyword>
<dbReference type="AlphaFoldDB" id="A0A0X3VG20"/>
<sequence length="189" mass="20336">MEKQSERTRQSLVHAAASLIANGRVADAGLVNICRAAAVSRGALYHHFHSVAELVGEVHAQARVRVEAVAGEAFEGRAAEAPEKFSTDLGVLLREDQLVRAGIQVGPDGTNGPGRLREEALTWLRERIVASAPEGGDMHCLADLAVVVAAGLESLGHTDDYWWDPKTAEQIWGLLKPLFAVAGWARDQD</sequence>
<dbReference type="GO" id="GO:0003677">
    <property type="term" value="F:DNA binding"/>
    <property type="evidence" value="ECO:0007669"/>
    <property type="project" value="UniProtKB-UniRule"/>
</dbReference>
<dbReference type="PROSITE" id="PS50977">
    <property type="entry name" value="HTH_TETR_2"/>
    <property type="match status" value="1"/>
</dbReference>
<evidence type="ECO:0000313" key="5">
    <source>
        <dbReference type="Proteomes" id="UP000053923"/>
    </source>
</evidence>
<feature type="DNA-binding region" description="H-T-H motif" evidence="2">
    <location>
        <begin position="29"/>
        <end position="48"/>
    </location>
</feature>
<dbReference type="Proteomes" id="UP000053923">
    <property type="component" value="Unassembled WGS sequence"/>
</dbReference>
<feature type="domain" description="HTH tetR-type" evidence="3">
    <location>
        <begin position="6"/>
        <end position="66"/>
    </location>
</feature>
<name>A0A0X3VG20_9ACTN</name>
<dbReference type="SUPFAM" id="SSF46689">
    <property type="entry name" value="Homeodomain-like"/>
    <property type="match status" value="1"/>
</dbReference>
<protein>
    <submittedName>
        <fullName evidence="4">TetR family transcriptional regulator</fullName>
    </submittedName>
</protein>
<dbReference type="RefSeq" id="WP_062699763.1">
    <property type="nucleotide sequence ID" value="NZ_LLZG01000034.1"/>
</dbReference>
<keyword evidence="1 2" id="KW-0238">DNA-binding</keyword>
<proteinExistence type="predicted"/>
<evidence type="ECO:0000313" key="4">
    <source>
        <dbReference type="EMBL" id="KUL43618.1"/>
    </source>
</evidence>
<evidence type="ECO:0000256" key="2">
    <source>
        <dbReference type="PROSITE-ProRule" id="PRU00335"/>
    </source>
</evidence>
<gene>
    <name evidence="4" type="ORF">ADL12_07265</name>
</gene>
<accession>A0A0X3VG20</accession>
<comment type="caution">
    <text evidence="4">The sequence shown here is derived from an EMBL/GenBank/DDBJ whole genome shotgun (WGS) entry which is preliminary data.</text>
</comment>
<dbReference type="OrthoDB" id="3237195at2"/>
<dbReference type="EMBL" id="LLZG01000034">
    <property type="protein sequence ID" value="KUL43618.1"/>
    <property type="molecule type" value="Genomic_DNA"/>
</dbReference>
<dbReference type="Gene3D" id="1.10.357.10">
    <property type="entry name" value="Tetracycline Repressor, domain 2"/>
    <property type="match status" value="1"/>
</dbReference>
<dbReference type="Pfam" id="PF00440">
    <property type="entry name" value="TetR_N"/>
    <property type="match status" value="1"/>
</dbReference>
<organism evidence="4 5">
    <name type="scientific">Streptomyces regalis</name>
    <dbReference type="NCBI Taxonomy" id="68262"/>
    <lineage>
        <taxon>Bacteria</taxon>
        <taxon>Bacillati</taxon>
        <taxon>Actinomycetota</taxon>
        <taxon>Actinomycetes</taxon>
        <taxon>Kitasatosporales</taxon>
        <taxon>Streptomycetaceae</taxon>
        <taxon>Streptomyces</taxon>
    </lineage>
</organism>
<dbReference type="InterPro" id="IPR009057">
    <property type="entry name" value="Homeodomain-like_sf"/>
</dbReference>
<evidence type="ECO:0000256" key="1">
    <source>
        <dbReference type="ARBA" id="ARBA00023125"/>
    </source>
</evidence>
<reference evidence="5" key="1">
    <citation type="submission" date="2015-10" db="EMBL/GenBank/DDBJ databases">
        <authorList>
            <person name="Ju K.-S."/>
            <person name="Doroghazi J.R."/>
            <person name="Metcalf W.W."/>
        </authorList>
    </citation>
    <scope>NUCLEOTIDE SEQUENCE [LARGE SCALE GENOMIC DNA]</scope>
    <source>
        <strain evidence="5">NRRL 3151</strain>
    </source>
</reference>